<evidence type="ECO:0000256" key="1">
    <source>
        <dbReference type="SAM" id="MobiDB-lite"/>
    </source>
</evidence>
<feature type="region of interest" description="Disordered" evidence="1">
    <location>
        <begin position="1"/>
        <end position="262"/>
    </location>
</feature>
<dbReference type="AlphaFoldDB" id="A0A645CLL2"/>
<proteinExistence type="predicted"/>
<feature type="compositionally biased region" description="Basic and acidic residues" evidence="1">
    <location>
        <begin position="211"/>
        <end position="225"/>
    </location>
</feature>
<feature type="compositionally biased region" description="Basic and acidic residues" evidence="1">
    <location>
        <begin position="178"/>
        <end position="202"/>
    </location>
</feature>
<accession>A0A645CLL2</accession>
<protein>
    <submittedName>
        <fullName evidence="2">Uncharacterized protein</fullName>
    </submittedName>
</protein>
<gene>
    <name evidence="2" type="ORF">SDC9_124773</name>
</gene>
<feature type="compositionally biased region" description="Pro residues" evidence="1">
    <location>
        <begin position="52"/>
        <end position="61"/>
    </location>
</feature>
<dbReference type="EMBL" id="VSSQ01028160">
    <property type="protein sequence ID" value="MPM77765.1"/>
    <property type="molecule type" value="Genomic_DNA"/>
</dbReference>
<comment type="caution">
    <text evidence="2">The sequence shown here is derived from an EMBL/GenBank/DDBJ whole genome shotgun (WGS) entry which is preliminary data.</text>
</comment>
<organism evidence="2">
    <name type="scientific">bioreactor metagenome</name>
    <dbReference type="NCBI Taxonomy" id="1076179"/>
    <lineage>
        <taxon>unclassified sequences</taxon>
        <taxon>metagenomes</taxon>
        <taxon>ecological metagenomes</taxon>
    </lineage>
</organism>
<sequence length="262" mass="29181">MLGRRRSGHQPLPHLRGTLGEVGIEAEQPEQANPSADHQHGRHDHSTGSLQRPPPPRPPPVRSGRRQQHGGLFGGQAARQLRDGQVADQRDGRAEQHQCPQAIGIQAAQCEDRQHPQPALGTGELADQGTEEGSGHTGLQSGHQIGQRRPCPDGDQRRPASPAVAGGEIQPRPRHRAQPHEQRNQRQVVDRQRGQGDLRAVPEPEDQPQQRPERNQRETVDDQRQPQHQPLQPRQQHHQQRQRDRSQIADQIAEKGLTSGEP</sequence>
<reference evidence="2" key="1">
    <citation type="submission" date="2019-08" db="EMBL/GenBank/DDBJ databases">
        <authorList>
            <person name="Kucharzyk K."/>
            <person name="Murdoch R.W."/>
            <person name="Higgins S."/>
            <person name="Loffler F."/>
        </authorList>
    </citation>
    <scope>NUCLEOTIDE SEQUENCE</scope>
</reference>
<evidence type="ECO:0000313" key="2">
    <source>
        <dbReference type="EMBL" id="MPM77765.1"/>
    </source>
</evidence>
<name>A0A645CLL2_9ZZZZ</name>